<sequence>PFNPQRIQEILDKINIGTDLTSEQSERIITLIRRYPDIFALNLSEVFPVDFIEHKLNVDPETVLPKKIYQKPVTPAQKEWYQGMLDDMERAGIIQAVPAEFIK</sequence>
<name>A0A0C9U1D0_SPHS4</name>
<evidence type="ECO:0000313" key="2">
    <source>
        <dbReference type="Proteomes" id="UP000054279"/>
    </source>
</evidence>
<proteinExistence type="predicted"/>
<dbReference type="Proteomes" id="UP000054279">
    <property type="component" value="Unassembled WGS sequence"/>
</dbReference>
<evidence type="ECO:0000313" key="1">
    <source>
        <dbReference type="EMBL" id="KIJ22812.1"/>
    </source>
</evidence>
<protein>
    <submittedName>
        <fullName evidence="1">Uncharacterized protein</fullName>
    </submittedName>
</protein>
<dbReference type="HOGENOM" id="CLU_119163_1_0_1"/>
<feature type="non-terminal residue" evidence="1">
    <location>
        <position position="1"/>
    </location>
</feature>
<dbReference type="AlphaFoldDB" id="A0A0C9U1D0"/>
<reference evidence="1 2" key="1">
    <citation type="submission" date="2014-06" db="EMBL/GenBank/DDBJ databases">
        <title>Evolutionary Origins and Diversification of the Mycorrhizal Mutualists.</title>
        <authorList>
            <consortium name="DOE Joint Genome Institute"/>
            <consortium name="Mycorrhizal Genomics Consortium"/>
            <person name="Kohler A."/>
            <person name="Kuo A."/>
            <person name="Nagy L.G."/>
            <person name="Floudas D."/>
            <person name="Copeland A."/>
            <person name="Barry K.W."/>
            <person name="Cichocki N."/>
            <person name="Veneault-Fourrey C."/>
            <person name="LaButti K."/>
            <person name="Lindquist E.A."/>
            <person name="Lipzen A."/>
            <person name="Lundell T."/>
            <person name="Morin E."/>
            <person name="Murat C."/>
            <person name="Riley R."/>
            <person name="Ohm R."/>
            <person name="Sun H."/>
            <person name="Tunlid A."/>
            <person name="Henrissat B."/>
            <person name="Grigoriev I.V."/>
            <person name="Hibbett D.S."/>
            <person name="Martin F."/>
        </authorList>
    </citation>
    <scope>NUCLEOTIDE SEQUENCE [LARGE SCALE GENOMIC DNA]</scope>
    <source>
        <strain evidence="1 2">SS14</strain>
    </source>
</reference>
<accession>A0A0C9U1D0</accession>
<dbReference type="OrthoDB" id="3363652at2759"/>
<dbReference type="EMBL" id="KN837929">
    <property type="protein sequence ID" value="KIJ22812.1"/>
    <property type="molecule type" value="Genomic_DNA"/>
</dbReference>
<keyword evidence="2" id="KW-1185">Reference proteome</keyword>
<gene>
    <name evidence="1" type="ORF">M422DRAFT_140063</name>
</gene>
<feature type="non-terminal residue" evidence="1">
    <location>
        <position position="103"/>
    </location>
</feature>
<organism evidence="1 2">
    <name type="scientific">Sphaerobolus stellatus (strain SS14)</name>
    <dbReference type="NCBI Taxonomy" id="990650"/>
    <lineage>
        <taxon>Eukaryota</taxon>
        <taxon>Fungi</taxon>
        <taxon>Dikarya</taxon>
        <taxon>Basidiomycota</taxon>
        <taxon>Agaricomycotina</taxon>
        <taxon>Agaricomycetes</taxon>
        <taxon>Phallomycetidae</taxon>
        <taxon>Geastrales</taxon>
        <taxon>Sphaerobolaceae</taxon>
        <taxon>Sphaerobolus</taxon>
    </lineage>
</organism>